<comment type="caution">
    <text evidence="4">The sequence shown here is derived from an EMBL/GenBank/DDBJ whole genome shotgun (WGS) entry which is preliminary data.</text>
</comment>
<dbReference type="Gramene" id="OMO94129">
    <property type="protein sequence ID" value="OMO94129"/>
    <property type="gene ID" value="CCACVL1_06151"/>
</dbReference>
<keyword evidence="1" id="KW-0433">Leucine-rich repeat</keyword>
<dbReference type="PANTHER" id="PTHR36766">
    <property type="entry name" value="PLANT BROAD-SPECTRUM MILDEW RESISTANCE PROTEIN RPW8"/>
    <property type="match status" value="1"/>
</dbReference>
<evidence type="ECO:0000313" key="5">
    <source>
        <dbReference type="Proteomes" id="UP000188268"/>
    </source>
</evidence>
<dbReference type="InterPro" id="IPR032675">
    <property type="entry name" value="LRR_dom_sf"/>
</dbReference>
<dbReference type="Proteomes" id="UP000188268">
    <property type="component" value="Unassembled WGS sequence"/>
</dbReference>
<evidence type="ECO:0000313" key="4">
    <source>
        <dbReference type="EMBL" id="OMO94129.1"/>
    </source>
</evidence>
<gene>
    <name evidence="4" type="ORF">CCACVL1_06151</name>
</gene>
<evidence type="ECO:0000259" key="3">
    <source>
        <dbReference type="Pfam" id="PF25019"/>
    </source>
</evidence>
<dbReference type="Pfam" id="PF25019">
    <property type="entry name" value="LRR_R13L1-DRL21"/>
    <property type="match status" value="1"/>
</dbReference>
<evidence type="ECO:0000256" key="2">
    <source>
        <dbReference type="ARBA" id="ARBA00022821"/>
    </source>
</evidence>
<keyword evidence="2" id="KW-0611">Plant defense</keyword>
<name>A0A1R3JH21_COCAP</name>
<proteinExistence type="predicted"/>
<dbReference type="Gene3D" id="3.80.10.10">
    <property type="entry name" value="Ribonuclease Inhibitor"/>
    <property type="match status" value="2"/>
</dbReference>
<accession>A0A1R3JH21</accession>
<dbReference type="OMA" id="IDIMECH"/>
<dbReference type="OrthoDB" id="982867at2759"/>
<organism evidence="4 5">
    <name type="scientific">Corchorus capsularis</name>
    <name type="common">Jute</name>
    <dbReference type="NCBI Taxonomy" id="210143"/>
    <lineage>
        <taxon>Eukaryota</taxon>
        <taxon>Viridiplantae</taxon>
        <taxon>Streptophyta</taxon>
        <taxon>Embryophyta</taxon>
        <taxon>Tracheophyta</taxon>
        <taxon>Spermatophyta</taxon>
        <taxon>Magnoliopsida</taxon>
        <taxon>eudicotyledons</taxon>
        <taxon>Gunneridae</taxon>
        <taxon>Pentapetalae</taxon>
        <taxon>rosids</taxon>
        <taxon>malvids</taxon>
        <taxon>Malvales</taxon>
        <taxon>Malvaceae</taxon>
        <taxon>Grewioideae</taxon>
        <taxon>Apeibeae</taxon>
        <taxon>Corchorus</taxon>
    </lineage>
</organism>
<dbReference type="PANTHER" id="PTHR36766:SF70">
    <property type="entry name" value="DISEASE RESISTANCE PROTEIN RGA4"/>
    <property type="match status" value="1"/>
</dbReference>
<protein>
    <submittedName>
        <fullName evidence="4">Putative disease resistance protein RGA4</fullName>
    </submittedName>
</protein>
<reference evidence="4 5" key="1">
    <citation type="submission" date="2013-09" db="EMBL/GenBank/DDBJ databases">
        <title>Corchorus capsularis genome sequencing.</title>
        <authorList>
            <person name="Alam M."/>
            <person name="Haque M.S."/>
            <person name="Islam M.S."/>
            <person name="Emdad E.M."/>
            <person name="Islam M.M."/>
            <person name="Ahmed B."/>
            <person name="Halim A."/>
            <person name="Hossen Q.M.M."/>
            <person name="Hossain M.Z."/>
            <person name="Ahmed R."/>
            <person name="Khan M.M."/>
            <person name="Islam R."/>
            <person name="Rashid M.M."/>
            <person name="Khan S.A."/>
            <person name="Rahman M.S."/>
            <person name="Alam M."/>
        </authorList>
    </citation>
    <scope>NUCLEOTIDE SEQUENCE [LARGE SCALE GENOMIC DNA]</scope>
    <source>
        <strain evidence="5">cv. CVL-1</strain>
        <tissue evidence="4">Whole seedling</tissue>
    </source>
</reference>
<keyword evidence="5" id="KW-1185">Reference proteome</keyword>
<feature type="domain" description="R13L1/DRL21-like LRR repeat region" evidence="3">
    <location>
        <begin position="6"/>
        <end position="117"/>
    </location>
</feature>
<feature type="non-terminal residue" evidence="4">
    <location>
        <position position="348"/>
    </location>
</feature>
<dbReference type="EMBL" id="AWWV01007939">
    <property type="protein sequence ID" value="OMO94129.1"/>
    <property type="molecule type" value="Genomic_DNA"/>
</dbReference>
<dbReference type="STRING" id="210143.A0A1R3JH21"/>
<dbReference type="AlphaFoldDB" id="A0A1R3JH21"/>
<dbReference type="SUPFAM" id="SSF52058">
    <property type="entry name" value="L domain-like"/>
    <property type="match status" value="1"/>
</dbReference>
<dbReference type="GO" id="GO:0006952">
    <property type="term" value="P:defense response"/>
    <property type="evidence" value="ECO:0007669"/>
    <property type="project" value="UniProtKB-KW"/>
</dbReference>
<dbReference type="InterPro" id="IPR056789">
    <property type="entry name" value="LRR_R13L1-DRL21"/>
</dbReference>
<sequence>MAYLTSLHAFKLENAVTKVDVKSNEKEGFRKQVLEWSGRDLNEQDEVKREKELEGLKHNSNLEELAIRHFVGSNFPSWMIGGHLQNLVTLSLYHCTKCKTISLGQLPCLRELYIKGMQELEEWPQDQYTSLCMLHVINCPKLRKLPNFMSDLRVLKLKRCDSLKALPKAPSLLFLILINNLVLEEWQEGSSTTQYDEGNLAGQLRPTLNGPLELKLILSIQRCPKLESLPDEELPTALECLMIGSCPMLNSLGAKETLKSLLFLKDLYVEDCPSIRCLPEEGLPPSLQHLKIHGCPLLIEECQKEGAGATEWPKIMNVPDLEIDSIKLSYTQLCQRKKYGFVDLFAVK</sequence>
<evidence type="ECO:0000256" key="1">
    <source>
        <dbReference type="ARBA" id="ARBA00022614"/>
    </source>
</evidence>